<accession>A0ABN9SLH1</accession>
<feature type="non-terminal residue" evidence="2">
    <location>
        <position position="115"/>
    </location>
</feature>
<comment type="caution">
    <text evidence="2">The sequence shown here is derived from an EMBL/GenBank/DDBJ whole genome shotgun (WGS) entry which is preliminary data.</text>
</comment>
<proteinExistence type="predicted"/>
<evidence type="ECO:0000313" key="3">
    <source>
        <dbReference type="Proteomes" id="UP001189429"/>
    </source>
</evidence>
<dbReference type="Proteomes" id="UP001189429">
    <property type="component" value="Unassembled WGS sequence"/>
</dbReference>
<sequence>VWVCVLPARHRDLSGPPHRKCGVEARGVFCWPSRKLRGGGGSDVFPRPAEDALAASRRAEDALAGSVRAEDALAGSRRPAAAAPRNLEELLSSVRRSPEGALDGLPAAAGGAAAE</sequence>
<organism evidence="2 3">
    <name type="scientific">Prorocentrum cordatum</name>
    <dbReference type="NCBI Taxonomy" id="2364126"/>
    <lineage>
        <taxon>Eukaryota</taxon>
        <taxon>Sar</taxon>
        <taxon>Alveolata</taxon>
        <taxon>Dinophyceae</taxon>
        <taxon>Prorocentrales</taxon>
        <taxon>Prorocentraceae</taxon>
        <taxon>Prorocentrum</taxon>
    </lineage>
</organism>
<evidence type="ECO:0000256" key="1">
    <source>
        <dbReference type="SAM" id="MobiDB-lite"/>
    </source>
</evidence>
<dbReference type="EMBL" id="CAUYUJ010011815">
    <property type="protein sequence ID" value="CAK0832652.1"/>
    <property type="molecule type" value="Genomic_DNA"/>
</dbReference>
<gene>
    <name evidence="2" type="ORF">PCOR1329_LOCUS30617</name>
</gene>
<feature type="compositionally biased region" description="Low complexity" evidence="1">
    <location>
        <begin position="99"/>
        <end position="115"/>
    </location>
</feature>
<feature type="non-terminal residue" evidence="2">
    <location>
        <position position="1"/>
    </location>
</feature>
<feature type="region of interest" description="Disordered" evidence="1">
    <location>
        <begin position="94"/>
        <end position="115"/>
    </location>
</feature>
<keyword evidence="3" id="KW-1185">Reference proteome</keyword>
<reference evidence="2" key="1">
    <citation type="submission" date="2023-10" db="EMBL/GenBank/DDBJ databases">
        <authorList>
            <person name="Chen Y."/>
            <person name="Shah S."/>
            <person name="Dougan E. K."/>
            <person name="Thang M."/>
            <person name="Chan C."/>
        </authorList>
    </citation>
    <scope>NUCLEOTIDE SEQUENCE [LARGE SCALE GENOMIC DNA]</scope>
</reference>
<evidence type="ECO:0000313" key="2">
    <source>
        <dbReference type="EMBL" id="CAK0832652.1"/>
    </source>
</evidence>
<protein>
    <submittedName>
        <fullName evidence="2">Uncharacterized protein</fullName>
    </submittedName>
</protein>
<name>A0ABN9SLH1_9DINO</name>